<dbReference type="SUPFAM" id="SSF47413">
    <property type="entry name" value="lambda repressor-like DNA-binding domains"/>
    <property type="match status" value="1"/>
</dbReference>
<dbReference type="InterPro" id="IPR001387">
    <property type="entry name" value="Cro/C1-type_HTH"/>
</dbReference>
<name>A0A388TAM2_TERA1</name>
<sequence>MLMMNLQQTFIKNLKKFRKTVGFSQAKLAECCNTAGSYIGAIEIGQKFPSLKMIEQFANALQIQPHLFFFNEQALAEAMPENLKEDILQQLLQITQKIYKSNI</sequence>
<reference evidence="2 3" key="1">
    <citation type="journal article" date="2019" name="ISME J.">
        <title>Genome analyses of uncultured TG2/ZB3 bacteria in 'Margulisbacteria' specifically attached to ectosymbiotic spirochetes of protists in the termite gut.</title>
        <authorList>
            <person name="Utami Y.D."/>
            <person name="Kuwahara H."/>
            <person name="Igai K."/>
            <person name="Murakami T."/>
            <person name="Sugaya K."/>
            <person name="Morikawa T."/>
            <person name="Nagura Y."/>
            <person name="Yuki M."/>
            <person name="Deevong P."/>
            <person name="Inoue T."/>
            <person name="Kihara K."/>
            <person name="Lo N."/>
            <person name="Yamada A."/>
            <person name="Ohkuma M."/>
            <person name="Hongoh Y."/>
        </authorList>
    </citation>
    <scope>NUCLEOTIDE SEQUENCE [LARGE SCALE GENOMIC DNA]</scope>
    <source>
        <strain evidence="2">NkOx7-01</strain>
    </source>
</reference>
<comment type="caution">
    <text evidence="2">The sequence shown here is derived from an EMBL/GenBank/DDBJ whole genome shotgun (WGS) entry which is preliminary data.</text>
</comment>
<dbReference type="CDD" id="cd00093">
    <property type="entry name" value="HTH_XRE"/>
    <property type="match status" value="1"/>
</dbReference>
<evidence type="ECO:0000313" key="3">
    <source>
        <dbReference type="Proteomes" id="UP000269352"/>
    </source>
</evidence>
<dbReference type="AlphaFoldDB" id="A0A388TAM2"/>
<gene>
    <name evidence="2" type="ORF">NO1_0742</name>
</gene>
<dbReference type="SMART" id="SM00530">
    <property type="entry name" value="HTH_XRE"/>
    <property type="match status" value="1"/>
</dbReference>
<dbReference type="GO" id="GO:0003677">
    <property type="term" value="F:DNA binding"/>
    <property type="evidence" value="ECO:0007669"/>
    <property type="project" value="InterPro"/>
</dbReference>
<keyword evidence="3" id="KW-1185">Reference proteome</keyword>
<accession>A0A388TAM2</accession>
<evidence type="ECO:0000259" key="1">
    <source>
        <dbReference type="PROSITE" id="PS50943"/>
    </source>
</evidence>
<dbReference type="Proteomes" id="UP000269352">
    <property type="component" value="Unassembled WGS sequence"/>
</dbReference>
<organism evidence="2 3">
    <name type="scientific">Termititenax aidoneus</name>
    <dbReference type="NCBI Taxonomy" id="2218524"/>
    <lineage>
        <taxon>Bacteria</taxon>
        <taxon>Bacillati</taxon>
        <taxon>Candidatus Margulisiibacteriota</taxon>
        <taxon>Candidatus Termititenacia</taxon>
        <taxon>Candidatus Termititenacales</taxon>
        <taxon>Candidatus Termititenacaceae</taxon>
        <taxon>Candidatus Termititenax</taxon>
    </lineage>
</organism>
<dbReference type="Pfam" id="PF01381">
    <property type="entry name" value="HTH_3"/>
    <property type="match status" value="1"/>
</dbReference>
<dbReference type="PROSITE" id="PS50943">
    <property type="entry name" value="HTH_CROC1"/>
    <property type="match status" value="1"/>
</dbReference>
<proteinExistence type="predicted"/>
<dbReference type="Gene3D" id="1.10.260.40">
    <property type="entry name" value="lambda repressor-like DNA-binding domains"/>
    <property type="match status" value="1"/>
</dbReference>
<protein>
    <submittedName>
        <fullName evidence="2">Helix-turn-helix domain containing protein</fullName>
    </submittedName>
</protein>
<feature type="domain" description="HTH cro/C1-type" evidence="1">
    <location>
        <begin position="14"/>
        <end position="68"/>
    </location>
</feature>
<dbReference type="EMBL" id="BGZN01000009">
    <property type="protein sequence ID" value="GBR73345.1"/>
    <property type="molecule type" value="Genomic_DNA"/>
</dbReference>
<evidence type="ECO:0000313" key="2">
    <source>
        <dbReference type="EMBL" id="GBR73345.1"/>
    </source>
</evidence>
<dbReference type="InterPro" id="IPR010982">
    <property type="entry name" value="Lambda_DNA-bd_dom_sf"/>
</dbReference>